<dbReference type="CDD" id="cd00590">
    <property type="entry name" value="RRM_SF"/>
    <property type="match status" value="1"/>
</dbReference>
<dbReference type="Pfam" id="PF00076">
    <property type="entry name" value="RRM_1"/>
    <property type="match status" value="2"/>
</dbReference>
<dbReference type="RefSeq" id="XP_003038053.1">
    <property type="nucleotide sequence ID" value="XM_003038007.1"/>
</dbReference>
<evidence type="ECO:0000256" key="2">
    <source>
        <dbReference type="PROSITE-ProRule" id="PRU00176"/>
    </source>
</evidence>
<evidence type="ECO:0000313" key="5">
    <source>
        <dbReference type="EMBL" id="EFJ03151.1"/>
    </source>
</evidence>
<dbReference type="STRING" id="578458.D8PRI2"/>
<evidence type="ECO:0000313" key="6">
    <source>
        <dbReference type="Proteomes" id="UP000007431"/>
    </source>
</evidence>
<dbReference type="InterPro" id="IPR050374">
    <property type="entry name" value="RRT5_SRSF_SR"/>
</dbReference>
<dbReference type="GeneID" id="9588118"/>
<dbReference type="OMA" id="GSECKIE"/>
<name>D8PRI2_SCHCM</name>
<proteinExistence type="predicted"/>
<dbReference type="GO" id="GO:0005634">
    <property type="term" value="C:nucleus"/>
    <property type="evidence" value="ECO:0007669"/>
    <property type="project" value="TreeGrafter"/>
</dbReference>
<sequence length="362" mass="41402">MSRTRLYLKNLPTDLTEAEVRKYLDGFGPIVSLKIGHDRSYAFVQYLQEEDAQGLCRTAKHHRLMGADVAVEYAVSRPRERFPVFVDNVPKELCWQQLKDFGRLAGGLVAFCDIDRLNRTRGFLEYWSMAEALDAISKLDGQELGGQPVQLSANFDMPPPKKRRTRSSRSSHERSHLSSRSSKRGSPYPALHHKEMYHLGVDDHYRQARSRRVSRRSMSPRSRRRDSTCTIESEYGHELSGLQQHPTSSYPIPAHGPVRHSTSYYSLRHYSVSPPSTALPWGYSAIGTRPLGRDHDSAVAYDRPGFEDVAADPYDDRAYLHRGVHGGRPTSDEDRGYVDPYAYEHRLAPSWEDYHHPHARIN</sequence>
<keyword evidence="1 2" id="KW-0694">RNA-binding</keyword>
<feature type="domain" description="RRM" evidence="4">
    <location>
        <begin position="82"/>
        <end position="156"/>
    </location>
</feature>
<dbReference type="SUPFAM" id="SSF54928">
    <property type="entry name" value="RNA-binding domain, RBD"/>
    <property type="match status" value="1"/>
</dbReference>
<feature type="compositionally biased region" description="Basic residues" evidence="3">
    <location>
        <begin position="160"/>
        <end position="169"/>
    </location>
</feature>
<reference evidence="5 6" key="1">
    <citation type="journal article" date="2010" name="Nat. Biotechnol.">
        <title>Genome sequence of the model mushroom Schizophyllum commune.</title>
        <authorList>
            <person name="Ohm R.A."/>
            <person name="de Jong J.F."/>
            <person name="Lugones L.G."/>
            <person name="Aerts A."/>
            <person name="Kothe E."/>
            <person name="Stajich J.E."/>
            <person name="de Vries R.P."/>
            <person name="Record E."/>
            <person name="Levasseur A."/>
            <person name="Baker S.E."/>
            <person name="Bartholomew K.A."/>
            <person name="Coutinho P.M."/>
            <person name="Erdmann S."/>
            <person name="Fowler T.J."/>
            <person name="Gathman A.C."/>
            <person name="Lombard V."/>
            <person name="Henrissat B."/>
            <person name="Knabe N."/>
            <person name="Kuees U."/>
            <person name="Lilly W.W."/>
            <person name="Lindquist E."/>
            <person name="Lucas S."/>
            <person name="Magnuson J.K."/>
            <person name="Piumi F."/>
            <person name="Raudaskoski M."/>
            <person name="Salamov A."/>
            <person name="Schmutz J."/>
            <person name="Schwarze F.W.M.R."/>
            <person name="vanKuyk P.A."/>
            <person name="Horton J.S."/>
            <person name="Grigoriev I.V."/>
            <person name="Woesten H.A.B."/>
        </authorList>
    </citation>
    <scope>NUCLEOTIDE SEQUENCE [LARGE SCALE GENOMIC DNA]</scope>
    <source>
        <strain evidence="6">H4-8 / FGSC 9210</strain>
    </source>
</reference>
<dbReference type="KEGG" id="scm:SCHCO_02622792"/>
<dbReference type="InterPro" id="IPR000504">
    <property type="entry name" value="RRM_dom"/>
</dbReference>
<feature type="region of interest" description="Disordered" evidence="3">
    <location>
        <begin position="148"/>
        <end position="231"/>
    </location>
</feature>
<dbReference type="Gene3D" id="3.30.70.330">
    <property type="match status" value="2"/>
</dbReference>
<feature type="compositionally biased region" description="Basic and acidic residues" evidence="3">
    <location>
        <begin position="192"/>
        <end position="206"/>
    </location>
</feature>
<evidence type="ECO:0000256" key="3">
    <source>
        <dbReference type="SAM" id="MobiDB-lite"/>
    </source>
</evidence>
<dbReference type="AlphaFoldDB" id="D8PRI2"/>
<dbReference type="GO" id="GO:0003729">
    <property type="term" value="F:mRNA binding"/>
    <property type="evidence" value="ECO:0007669"/>
    <property type="project" value="TreeGrafter"/>
</dbReference>
<protein>
    <recommendedName>
        <fullName evidence="4">RRM domain-containing protein</fullName>
    </recommendedName>
</protein>
<dbReference type="EMBL" id="GL377302">
    <property type="protein sequence ID" value="EFJ03151.1"/>
    <property type="molecule type" value="Genomic_DNA"/>
</dbReference>
<dbReference type="PANTHER" id="PTHR23003">
    <property type="entry name" value="RNA RECOGNITION MOTIF RRM DOMAIN CONTAINING PROTEIN"/>
    <property type="match status" value="1"/>
</dbReference>
<dbReference type="Proteomes" id="UP000007431">
    <property type="component" value="Unassembled WGS sequence"/>
</dbReference>
<accession>D8PRI2</accession>
<dbReference type="InterPro" id="IPR035979">
    <property type="entry name" value="RBD_domain_sf"/>
</dbReference>
<gene>
    <name evidence="5" type="ORF">SCHCODRAFT_80370</name>
</gene>
<evidence type="ECO:0000256" key="1">
    <source>
        <dbReference type="ARBA" id="ARBA00022884"/>
    </source>
</evidence>
<keyword evidence="6" id="KW-1185">Reference proteome</keyword>
<dbReference type="InParanoid" id="D8PRI2"/>
<dbReference type="PROSITE" id="PS50102">
    <property type="entry name" value="RRM"/>
    <property type="match status" value="2"/>
</dbReference>
<dbReference type="VEuPathDB" id="FungiDB:SCHCODRAFT_02622792"/>
<evidence type="ECO:0000259" key="4">
    <source>
        <dbReference type="PROSITE" id="PS50102"/>
    </source>
</evidence>
<dbReference type="OrthoDB" id="1099063at2759"/>
<dbReference type="SMART" id="SM00360">
    <property type="entry name" value="RRM"/>
    <property type="match status" value="2"/>
</dbReference>
<dbReference type="InterPro" id="IPR012677">
    <property type="entry name" value="Nucleotide-bd_a/b_plait_sf"/>
</dbReference>
<feature type="domain" description="RRM" evidence="4">
    <location>
        <begin position="4"/>
        <end position="76"/>
    </location>
</feature>
<organism evidence="6">
    <name type="scientific">Schizophyllum commune (strain H4-8 / FGSC 9210)</name>
    <name type="common">Split gill fungus</name>
    <dbReference type="NCBI Taxonomy" id="578458"/>
    <lineage>
        <taxon>Eukaryota</taxon>
        <taxon>Fungi</taxon>
        <taxon>Dikarya</taxon>
        <taxon>Basidiomycota</taxon>
        <taxon>Agaricomycotina</taxon>
        <taxon>Agaricomycetes</taxon>
        <taxon>Agaricomycetidae</taxon>
        <taxon>Agaricales</taxon>
        <taxon>Schizophyllaceae</taxon>
        <taxon>Schizophyllum</taxon>
    </lineage>
</organism>
<dbReference type="eggNOG" id="KOG0106">
    <property type="taxonomic scope" value="Eukaryota"/>
</dbReference>
<dbReference type="HOGENOM" id="CLU_765371_0_0_1"/>
<dbReference type="GO" id="GO:0005737">
    <property type="term" value="C:cytoplasm"/>
    <property type="evidence" value="ECO:0007669"/>
    <property type="project" value="TreeGrafter"/>
</dbReference>